<organism evidence="4">
    <name type="scientific">Mucochytrium quahogii</name>
    <dbReference type="NCBI Taxonomy" id="96639"/>
    <lineage>
        <taxon>Eukaryota</taxon>
        <taxon>Sar</taxon>
        <taxon>Stramenopiles</taxon>
        <taxon>Bigyra</taxon>
        <taxon>Labyrinthulomycetes</taxon>
        <taxon>Thraustochytrida</taxon>
        <taxon>Thraustochytriidae</taxon>
        <taxon>Mucochytrium</taxon>
    </lineage>
</organism>
<dbReference type="SUPFAM" id="SSF64268">
    <property type="entry name" value="PX domain"/>
    <property type="match status" value="1"/>
</dbReference>
<evidence type="ECO:0000256" key="2">
    <source>
        <dbReference type="SAM" id="Phobius"/>
    </source>
</evidence>
<dbReference type="InterPro" id="IPR036871">
    <property type="entry name" value="PX_dom_sf"/>
</dbReference>
<feature type="compositionally biased region" description="Polar residues" evidence="1">
    <location>
        <begin position="197"/>
        <end position="206"/>
    </location>
</feature>
<evidence type="ECO:0000313" key="4">
    <source>
        <dbReference type="EMBL" id="CAD9668234.1"/>
    </source>
</evidence>
<feature type="domain" description="PX" evidence="3">
    <location>
        <begin position="232"/>
        <end position="373"/>
    </location>
</feature>
<gene>
    <name evidence="4" type="ORF">QSP1433_LOCUS2362</name>
</gene>
<feature type="transmembrane region" description="Helical" evidence="2">
    <location>
        <begin position="173"/>
        <end position="192"/>
    </location>
</feature>
<dbReference type="Gene3D" id="3.30.1520.10">
    <property type="entry name" value="Phox-like domain"/>
    <property type="match status" value="1"/>
</dbReference>
<accession>A0A7S2W5H8</accession>
<keyword evidence="2" id="KW-0812">Transmembrane</keyword>
<proteinExistence type="predicted"/>
<keyword evidence="2" id="KW-0472">Membrane</keyword>
<dbReference type="InterPro" id="IPR001683">
    <property type="entry name" value="PX_dom"/>
</dbReference>
<protein>
    <recommendedName>
        <fullName evidence="3">PX domain-containing protein</fullName>
    </recommendedName>
</protein>
<dbReference type="CDD" id="cd06093">
    <property type="entry name" value="PX_domain"/>
    <property type="match status" value="1"/>
</dbReference>
<dbReference type="GO" id="GO:0035091">
    <property type="term" value="F:phosphatidylinositol binding"/>
    <property type="evidence" value="ECO:0007669"/>
    <property type="project" value="InterPro"/>
</dbReference>
<dbReference type="AlphaFoldDB" id="A0A7S2W5H8"/>
<feature type="region of interest" description="Disordered" evidence="1">
    <location>
        <begin position="194"/>
        <end position="223"/>
    </location>
</feature>
<evidence type="ECO:0000259" key="3">
    <source>
        <dbReference type="PROSITE" id="PS50195"/>
    </source>
</evidence>
<keyword evidence="2" id="KW-1133">Transmembrane helix</keyword>
<reference evidence="4" key="1">
    <citation type="submission" date="2021-01" db="EMBL/GenBank/DDBJ databases">
        <authorList>
            <person name="Corre E."/>
            <person name="Pelletier E."/>
            <person name="Niang G."/>
            <person name="Scheremetjew M."/>
            <person name="Finn R."/>
            <person name="Kale V."/>
            <person name="Holt S."/>
            <person name="Cochrane G."/>
            <person name="Meng A."/>
            <person name="Brown T."/>
            <person name="Cohen L."/>
        </authorList>
    </citation>
    <scope>NUCLEOTIDE SEQUENCE</scope>
    <source>
        <strain evidence="4">NY070348D</strain>
    </source>
</reference>
<sequence length="376" mass="43472">MVGARDEEKLCRVQSLKGLWEMYSVESTTCVKDIKCPVGLLDETVQDIQVNGSQLVFSSLNGKSLELDLERENKNKVKCVCPIQGSPLRLEYEGEQGKIIDERRVFRRGTRLEQRLSIVADSKKAVVERRYFKRKDCHGSEQTRHDHQKVKLLAYLLASQVPLMMLVPARVWGSFLCGFHVVALILILLWSPKTDSRSPTSRQVPPTSALEDSKVESLEPAKPASKPIVRKNDCYVSISQVRKRRKGLTTYSEYQFVVKAFRKDGTKKEWTLWKRYTSILEFHSRLQELLETEQSKHSIFTRVVPALPRRSRSHRLLLRARSQKSYQDVLRRRMAGLDEFLVRVLGPDSDRETRQVAIGDNTVRKFLQLDDYYGEM</sequence>
<dbReference type="EMBL" id="HBHK01003983">
    <property type="protein sequence ID" value="CAD9668234.1"/>
    <property type="molecule type" value="Transcribed_RNA"/>
</dbReference>
<name>A0A7S2W5H8_9STRA</name>
<dbReference type="Pfam" id="PF00787">
    <property type="entry name" value="PX"/>
    <property type="match status" value="1"/>
</dbReference>
<dbReference type="PROSITE" id="PS50195">
    <property type="entry name" value="PX"/>
    <property type="match status" value="1"/>
</dbReference>
<evidence type="ECO:0000256" key="1">
    <source>
        <dbReference type="SAM" id="MobiDB-lite"/>
    </source>
</evidence>